<protein>
    <submittedName>
        <fullName evidence="2">Cys-Xaa-Xaa-Xaa repeat radical SAM target protein</fullName>
    </submittedName>
</protein>
<comment type="caution">
    <text evidence="2">The sequence shown here is derived from an EMBL/GenBank/DDBJ whole genome shotgun (WGS) entry which is preliminary data.</text>
</comment>
<evidence type="ECO:0000256" key="1">
    <source>
        <dbReference type="SAM" id="Phobius"/>
    </source>
</evidence>
<keyword evidence="1" id="KW-0812">Transmembrane</keyword>
<dbReference type="EMBL" id="JABKKJ010000004">
    <property type="protein sequence ID" value="NPE24678.1"/>
    <property type="molecule type" value="Genomic_DNA"/>
</dbReference>
<feature type="transmembrane region" description="Helical" evidence="1">
    <location>
        <begin position="21"/>
        <end position="38"/>
    </location>
</feature>
<evidence type="ECO:0000313" key="2">
    <source>
        <dbReference type="EMBL" id="NPE24678.1"/>
    </source>
</evidence>
<dbReference type="NCBIfam" id="TIGR04114">
    <property type="entry name" value="tSAM_targ_Cxxx"/>
    <property type="match status" value="1"/>
</dbReference>
<name>A0ABX2B2K8_9BACT</name>
<dbReference type="Proteomes" id="UP000820977">
    <property type="component" value="Unassembled WGS sequence"/>
</dbReference>
<sequence length="98" mass="10391">MKKDNKELQSRREFFKNAAKGILPIIGSVILGSAPLIVKASETQMGCGGLCQSTCTLTCASNCRGGCETSCRGGCQGRCYGSCYRSCSGGCQNSSRRY</sequence>
<dbReference type="RefSeq" id="WP_172344173.1">
    <property type="nucleotide sequence ID" value="NZ_CASYYZ010000118.1"/>
</dbReference>
<gene>
    <name evidence="2" type="ORF">HPS54_03955</name>
</gene>
<reference evidence="2 3" key="1">
    <citation type="submission" date="2020-05" db="EMBL/GenBank/DDBJ databases">
        <title>Distinct polysaccharide utilization as determinants for interspecies competition between intestinal Prevotella spp.</title>
        <authorList>
            <person name="Galvez E.J.C."/>
            <person name="Iljazovic A."/>
            <person name="Strowig T."/>
        </authorList>
    </citation>
    <scope>NUCLEOTIDE SEQUENCE [LARGE SCALE GENOMIC DNA]</scope>
    <source>
        <strain evidence="2 3">PCHR</strain>
    </source>
</reference>
<proteinExistence type="predicted"/>
<keyword evidence="3" id="KW-1185">Reference proteome</keyword>
<evidence type="ECO:0000313" key="3">
    <source>
        <dbReference type="Proteomes" id="UP000820977"/>
    </source>
</evidence>
<organism evidence="2 3">
    <name type="scientific">Xylanibacter caecicola</name>
    <dbReference type="NCBI Taxonomy" id="2736294"/>
    <lineage>
        <taxon>Bacteria</taxon>
        <taxon>Pseudomonadati</taxon>
        <taxon>Bacteroidota</taxon>
        <taxon>Bacteroidia</taxon>
        <taxon>Bacteroidales</taxon>
        <taxon>Prevotellaceae</taxon>
        <taxon>Xylanibacter</taxon>
    </lineage>
</organism>
<keyword evidence="1" id="KW-1133">Transmembrane helix</keyword>
<keyword evidence="1" id="KW-0472">Membrane</keyword>
<dbReference type="InterPro" id="IPR026393">
    <property type="entry name" value="tSAM_targ_Cxxx_rpt"/>
</dbReference>
<accession>A0ABX2B2K8</accession>